<name>A0ABD5S8M8_9EURY</name>
<keyword evidence="1" id="KW-1133">Transmembrane helix</keyword>
<comment type="caution">
    <text evidence="2">The sequence shown here is derived from an EMBL/GenBank/DDBJ whole genome shotgun (WGS) entry which is preliminary data.</text>
</comment>
<dbReference type="Proteomes" id="UP001596442">
    <property type="component" value="Unassembled WGS sequence"/>
</dbReference>
<keyword evidence="1" id="KW-0812">Transmembrane</keyword>
<feature type="transmembrane region" description="Helical" evidence="1">
    <location>
        <begin position="94"/>
        <end position="118"/>
    </location>
</feature>
<protein>
    <recommendedName>
        <fullName evidence="4">DUF420 domain-containing protein</fullName>
    </recommendedName>
</protein>
<proteinExistence type="predicted"/>
<organism evidence="2 3">
    <name type="scientific">Halorubrum tibetense</name>
    <dbReference type="NCBI Taxonomy" id="175631"/>
    <lineage>
        <taxon>Archaea</taxon>
        <taxon>Methanobacteriati</taxon>
        <taxon>Methanobacteriota</taxon>
        <taxon>Stenosarchaea group</taxon>
        <taxon>Halobacteria</taxon>
        <taxon>Halobacteriales</taxon>
        <taxon>Haloferacaceae</taxon>
        <taxon>Halorubrum</taxon>
    </lineage>
</organism>
<reference evidence="2 3" key="1">
    <citation type="journal article" date="2019" name="Int. J. Syst. Evol. Microbiol.">
        <title>The Global Catalogue of Microorganisms (GCM) 10K type strain sequencing project: providing services to taxonomists for standard genome sequencing and annotation.</title>
        <authorList>
            <consortium name="The Broad Institute Genomics Platform"/>
            <consortium name="The Broad Institute Genome Sequencing Center for Infectious Disease"/>
            <person name="Wu L."/>
            <person name="Ma J."/>
        </authorList>
    </citation>
    <scope>NUCLEOTIDE SEQUENCE [LARGE SCALE GENOMIC DNA]</scope>
    <source>
        <strain evidence="2 3">CGMCC 1.3239</strain>
    </source>
</reference>
<accession>A0ABD5S8M8</accession>
<evidence type="ECO:0000313" key="3">
    <source>
        <dbReference type="Proteomes" id="UP001596442"/>
    </source>
</evidence>
<evidence type="ECO:0008006" key="4">
    <source>
        <dbReference type="Google" id="ProtNLM"/>
    </source>
</evidence>
<dbReference type="AlphaFoldDB" id="A0ABD5S8M8"/>
<keyword evidence="3" id="KW-1185">Reference proteome</keyword>
<sequence>MTGSGTRTRWVYAIAAVPVTFALLAVAGTAVAATVLSGTTAFGTAALDDPVVGTAVALAIVPNLVAVVVLPYAVYRDLGSVRDVTGDWSPDRSLHTLIAVVGLFVPFVIPGYATYYLVKRRRHVGV</sequence>
<gene>
    <name evidence="2" type="ORF">ACFQEU_04600</name>
</gene>
<dbReference type="EMBL" id="JBHSWW010000038">
    <property type="protein sequence ID" value="MFC6752746.1"/>
    <property type="molecule type" value="Genomic_DNA"/>
</dbReference>
<evidence type="ECO:0000313" key="2">
    <source>
        <dbReference type="EMBL" id="MFC6752746.1"/>
    </source>
</evidence>
<evidence type="ECO:0000256" key="1">
    <source>
        <dbReference type="SAM" id="Phobius"/>
    </source>
</evidence>
<dbReference type="RefSeq" id="WP_379779728.1">
    <property type="nucleotide sequence ID" value="NZ_JBHSWW010000038.1"/>
</dbReference>
<keyword evidence="1" id="KW-0472">Membrane</keyword>
<feature type="transmembrane region" description="Helical" evidence="1">
    <location>
        <begin position="12"/>
        <end position="39"/>
    </location>
</feature>
<feature type="transmembrane region" description="Helical" evidence="1">
    <location>
        <begin position="51"/>
        <end position="74"/>
    </location>
</feature>